<feature type="compositionally biased region" description="Acidic residues" evidence="7">
    <location>
        <begin position="782"/>
        <end position="799"/>
    </location>
</feature>
<feature type="compositionally biased region" description="Polar residues" evidence="7">
    <location>
        <begin position="1205"/>
        <end position="1226"/>
    </location>
</feature>
<feature type="transmembrane region" description="Helical" evidence="8">
    <location>
        <begin position="78"/>
        <end position="102"/>
    </location>
</feature>
<feature type="region of interest" description="Disordered" evidence="7">
    <location>
        <begin position="948"/>
        <end position="998"/>
    </location>
</feature>
<evidence type="ECO:0000256" key="6">
    <source>
        <dbReference type="ARBA" id="ARBA00023136"/>
    </source>
</evidence>
<dbReference type="Pfam" id="PF00482">
    <property type="entry name" value="T2SSF"/>
    <property type="match status" value="1"/>
</dbReference>
<dbReference type="PANTHER" id="PTHR35007">
    <property type="entry name" value="INTEGRAL MEMBRANE PROTEIN-RELATED"/>
    <property type="match status" value="1"/>
</dbReference>
<feature type="region of interest" description="Disordered" evidence="7">
    <location>
        <begin position="1198"/>
        <end position="1264"/>
    </location>
</feature>
<evidence type="ECO:0000256" key="1">
    <source>
        <dbReference type="ARBA" id="ARBA00004651"/>
    </source>
</evidence>
<keyword evidence="5 8" id="KW-1133">Transmembrane helix</keyword>
<keyword evidence="6 8" id="KW-0472">Membrane</keyword>
<keyword evidence="11" id="KW-1185">Reference proteome</keyword>
<dbReference type="Pfam" id="PF04203">
    <property type="entry name" value="Sortase"/>
    <property type="match status" value="1"/>
</dbReference>
<dbReference type="InterPro" id="IPR018076">
    <property type="entry name" value="T2SS_GspF_dom"/>
</dbReference>
<feature type="compositionally biased region" description="Low complexity" evidence="7">
    <location>
        <begin position="981"/>
        <end position="998"/>
    </location>
</feature>
<sequence>MLLLAGAAGLAIWLAVGVRWGGDRLVRQNLRIDFGATEAEMIRDAPDFGWASRFTTGNGKERLETLYSKAGRPAEWPVARLMACKVYAMGAALLVGLLLLAITSGNGMILLIVVVMVPVGYFLPELLLYSRGIERQKAIGLELADTLDQMMIAVEAGLGFESAMARAGHNGKGPLAEELVRTLQEMRVGIPRRDAYLALEQRTDVPDLRQFTRAVIQADAYGISIATVLRTQANEMRTKRRQRAEEAAQKIPTKILIPLMLFILPVLFLTVLGPTVLNVMKIAAAGFGGDVQHSDPAAVSAPEPVYASSLATNDARAAGDPGAHPAVPGPETCGDLSARARVCSTSIGIDAALESMGTDAAGNMAVPTHEDHAAIGWYSASAPIGGEQGNAVLAGHVDYPYDAPALATLYTAQPGQKLWVSDGTGGVFSYTVTTVREPTPRDAPPRDIFELTGEPGLSLVTCSGDYVRPDGAPSWSYTNNLILLVVAALAGTTAVTGTLVAATPAAAVPVAIAEYLVEVPEGSPSTGAESFFTPVKLTNTDTAYGIHEDQPLAPVGELVLDDEGYTVAEPFDDPATGWENVVGEKVGDSPVYWEPENAALAGYILSVFGPTEDPDEALAVQWAVRSLSIAELPQPAGIEQSHLDRAEFLVRDARNNVPALTPQDSYRVSVSFESDGRPDTLLVTMPEAYYATTVTLSGPVTFADGTTTQTFTGGDRDKYLELAVPAEVTEGELTADLTATMPSTELTVLADDQYRDLLIAGQERTVDWAASAGFEIDAPTAPEEEIPVEETTPPDDDGTGDAPIDQSTPTGNDVDGIGDPGSDTDSGDGATGPDAEPVVRDGGAPVLEVVTDAAAEQKLTATLEAFVLFDKQTTTSTEVVTETTMTAGGAAYAESAMANTGMGAAPAAVLREISMSRTTRTVVVASLALAALTGCGGAAAEARGAHTYEPLPPLSTATPTTSPAPQPTSPAAPKSSPAPPAGASADSAAPAGGTAQAAAPVGGLAGTSIPGQTPAAGSSFALGQAPAAVAGPVGGGMPVQATERKSTSTTTTTSTTIEAGLKLVVTCEGLCMLADLAAPELTGQDGAFSEELLRQALEKELGGQGGDQQQLTDDLLEQLMQGQWALAERDLEGGDEKLVFSSTRKAGCVNVTQAGTAAQCTAKHAVAAIEYSHTEASRVQGIFLVMAELMTAATISPMPSHRDQSVNSWRTAPSTPVPASSRTRSMSRFMVRTPPGADERSGRPHDARDGRGAAAAAGERRISRSLGRRGGHALTVTSLFDEFANASAEGVASCGDSRRCA</sequence>
<keyword evidence="2" id="KW-1003">Cell membrane</keyword>
<evidence type="ECO:0000256" key="4">
    <source>
        <dbReference type="ARBA" id="ARBA00022801"/>
    </source>
</evidence>
<keyword evidence="3 8" id="KW-0812">Transmembrane</keyword>
<accession>A0A9W6C159</accession>
<feature type="compositionally biased region" description="Basic and acidic residues" evidence="7">
    <location>
        <begin position="1237"/>
        <end position="1251"/>
    </location>
</feature>
<dbReference type="InterPro" id="IPR023365">
    <property type="entry name" value="Sortase_dom-sf"/>
</dbReference>
<evidence type="ECO:0000256" key="8">
    <source>
        <dbReference type="SAM" id="Phobius"/>
    </source>
</evidence>
<dbReference type="InterPro" id="IPR042001">
    <property type="entry name" value="Sortase_F"/>
</dbReference>
<evidence type="ECO:0000256" key="2">
    <source>
        <dbReference type="ARBA" id="ARBA00022475"/>
    </source>
</evidence>
<evidence type="ECO:0000259" key="9">
    <source>
        <dbReference type="Pfam" id="PF00482"/>
    </source>
</evidence>
<evidence type="ECO:0000256" key="7">
    <source>
        <dbReference type="SAM" id="MobiDB-lite"/>
    </source>
</evidence>
<evidence type="ECO:0000256" key="5">
    <source>
        <dbReference type="ARBA" id="ARBA00022989"/>
    </source>
</evidence>
<feature type="transmembrane region" description="Helical" evidence="8">
    <location>
        <begin position="255"/>
        <end position="277"/>
    </location>
</feature>
<feature type="transmembrane region" description="Helical" evidence="8">
    <location>
        <begin position="109"/>
        <end position="129"/>
    </location>
</feature>
<protein>
    <recommendedName>
        <fullName evidence="9">Type II secretion system protein GspF domain-containing protein</fullName>
    </recommendedName>
</protein>
<dbReference type="EMBL" id="BRXU01000063">
    <property type="protein sequence ID" value="GLC62321.1"/>
    <property type="molecule type" value="Genomic_DNA"/>
</dbReference>
<dbReference type="Gene3D" id="2.40.260.10">
    <property type="entry name" value="Sortase"/>
    <property type="match status" value="1"/>
</dbReference>
<feature type="region of interest" description="Disordered" evidence="7">
    <location>
        <begin position="1033"/>
        <end position="1053"/>
    </location>
</feature>
<feature type="region of interest" description="Disordered" evidence="7">
    <location>
        <begin position="775"/>
        <end position="841"/>
    </location>
</feature>
<dbReference type="Proteomes" id="UP001165080">
    <property type="component" value="Unassembled WGS sequence"/>
</dbReference>
<name>A0A9W6C159_9CHLO</name>
<dbReference type="PANTHER" id="PTHR35007:SF2">
    <property type="entry name" value="PILUS ASSEMBLE PROTEIN"/>
    <property type="match status" value="1"/>
</dbReference>
<comment type="caution">
    <text evidence="10">The sequence shown here is derived from an EMBL/GenBank/DDBJ whole genome shotgun (WGS) entry which is preliminary data.</text>
</comment>
<dbReference type="CDD" id="cd05829">
    <property type="entry name" value="Sortase_F"/>
    <property type="match status" value="1"/>
</dbReference>
<dbReference type="GO" id="GO:0005886">
    <property type="term" value="C:plasma membrane"/>
    <property type="evidence" value="ECO:0007669"/>
    <property type="project" value="UniProtKB-SubCell"/>
</dbReference>
<feature type="compositionally biased region" description="Pro residues" evidence="7">
    <location>
        <begin position="962"/>
        <end position="980"/>
    </location>
</feature>
<dbReference type="GO" id="GO:0016787">
    <property type="term" value="F:hydrolase activity"/>
    <property type="evidence" value="ECO:0007669"/>
    <property type="project" value="UniProtKB-KW"/>
</dbReference>
<feature type="compositionally biased region" description="Low complexity" evidence="7">
    <location>
        <begin position="815"/>
        <end position="835"/>
    </location>
</feature>
<dbReference type="InterPro" id="IPR005754">
    <property type="entry name" value="Sortase"/>
</dbReference>
<dbReference type="SUPFAM" id="SSF63817">
    <property type="entry name" value="Sortase"/>
    <property type="match status" value="1"/>
</dbReference>
<organism evidence="10 11">
    <name type="scientific">Pleodorina starrii</name>
    <dbReference type="NCBI Taxonomy" id="330485"/>
    <lineage>
        <taxon>Eukaryota</taxon>
        <taxon>Viridiplantae</taxon>
        <taxon>Chlorophyta</taxon>
        <taxon>core chlorophytes</taxon>
        <taxon>Chlorophyceae</taxon>
        <taxon>CS clade</taxon>
        <taxon>Chlamydomonadales</taxon>
        <taxon>Volvocaceae</taxon>
        <taxon>Pleodorina</taxon>
    </lineage>
</organism>
<evidence type="ECO:0000313" key="11">
    <source>
        <dbReference type="Proteomes" id="UP001165080"/>
    </source>
</evidence>
<evidence type="ECO:0000256" key="3">
    <source>
        <dbReference type="ARBA" id="ARBA00022692"/>
    </source>
</evidence>
<proteinExistence type="predicted"/>
<keyword evidence="4" id="KW-0378">Hydrolase</keyword>
<evidence type="ECO:0000313" key="10">
    <source>
        <dbReference type="EMBL" id="GLC62321.1"/>
    </source>
</evidence>
<reference evidence="10 11" key="1">
    <citation type="journal article" date="2023" name="Commun. Biol.">
        <title>Reorganization of the ancestral sex-determining regions during the evolution of trioecy in Pleodorina starrii.</title>
        <authorList>
            <person name="Takahashi K."/>
            <person name="Suzuki S."/>
            <person name="Kawai-Toyooka H."/>
            <person name="Yamamoto K."/>
            <person name="Hamaji T."/>
            <person name="Ootsuki R."/>
            <person name="Yamaguchi H."/>
            <person name="Kawachi M."/>
            <person name="Higashiyama T."/>
            <person name="Nozaki H."/>
        </authorList>
    </citation>
    <scope>NUCLEOTIDE SEQUENCE [LARGE SCALE GENOMIC DNA]</scope>
    <source>
        <strain evidence="10 11">NIES-4479</strain>
    </source>
</reference>
<feature type="domain" description="Type II secretion system protein GspF" evidence="9">
    <location>
        <begin position="147"/>
        <end position="272"/>
    </location>
</feature>
<gene>
    <name evidence="10" type="primary">PLESTB003298</name>
    <name evidence="10" type="ORF">PLESTB_001870500</name>
</gene>
<comment type="subcellular location">
    <subcellularLocation>
        <location evidence="1">Cell membrane</location>
        <topology evidence="1">Multi-pass membrane protein</topology>
    </subcellularLocation>
</comment>